<dbReference type="RefSeq" id="WP_262600134.1">
    <property type="nucleotide sequence ID" value="NZ_CP103300.1"/>
</dbReference>
<sequence>MSAYNSDRILLISNNPKVEIKLEAFQQESCDSYQQVLFKARDHIHGGARLLTHPLAGSVKPGESPYRSVAVSRQKGELDMRSLEVIESAIERFSIMTAHRDERQYPQQTMEDFQLIDFNLLLTGLESVTGRIEGVTK</sequence>
<gene>
    <name evidence="1" type="ORF">NX720_06290</name>
</gene>
<organism evidence="1 2">
    <name type="scientific">Endozoicomonas euniceicola</name>
    <dbReference type="NCBI Taxonomy" id="1234143"/>
    <lineage>
        <taxon>Bacteria</taxon>
        <taxon>Pseudomonadati</taxon>
        <taxon>Pseudomonadota</taxon>
        <taxon>Gammaproteobacteria</taxon>
        <taxon>Oceanospirillales</taxon>
        <taxon>Endozoicomonadaceae</taxon>
        <taxon>Endozoicomonas</taxon>
    </lineage>
</organism>
<evidence type="ECO:0000313" key="2">
    <source>
        <dbReference type="Proteomes" id="UP001163255"/>
    </source>
</evidence>
<dbReference type="EMBL" id="CP103300">
    <property type="protein sequence ID" value="UYM17522.1"/>
    <property type="molecule type" value="Genomic_DNA"/>
</dbReference>
<reference evidence="1" key="1">
    <citation type="submission" date="2022-10" db="EMBL/GenBank/DDBJ databases">
        <title>Completed Genome Sequence of two octocoral isolated bacterium, Endozoicomonas euniceicola EF212T and Endozoicomonas gorgoniicola PS125T.</title>
        <authorList>
            <person name="Chiou Y.-J."/>
            <person name="Chen Y.-H."/>
        </authorList>
    </citation>
    <scope>NUCLEOTIDE SEQUENCE</scope>
    <source>
        <strain evidence="1">EF212</strain>
    </source>
</reference>
<keyword evidence="2" id="KW-1185">Reference proteome</keyword>
<evidence type="ECO:0000313" key="1">
    <source>
        <dbReference type="EMBL" id="UYM17522.1"/>
    </source>
</evidence>
<protein>
    <submittedName>
        <fullName evidence="1">GrdX family protein</fullName>
    </submittedName>
</protein>
<dbReference type="NCBIfam" id="NF038093">
    <property type="entry name" value="GrdX"/>
    <property type="match status" value="1"/>
</dbReference>
<name>A0ABY6GY68_9GAMM</name>
<dbReference type="Proteomes" id="UP001163255">
    <property type="component" value="Chromosome"/>
</dbReference>
<accession>A0ABY6GY68</accession>
<proteinExistence type="predicted"/>
<dbReference type="InterPro" id="IPR047735">
    <property type="entry name" value="GrdX-like"/>
</dbReference>